<dbReference type="SUPFAM" id="SSF141371">
    <property type="entry name" value="PilZ domain-like"/>
    <property type="match status" value="1"/>
</dbReference>
<dbReference type="NCBIfam" id="TIGR03030">
    <property type="entry name" value="CelA"/>
    <property type="match status" value="1"/>
</dbReference>
<dbReference type="EC" id="2.4.1.12" evidence="11"/>
<comment type="subcellular location">
    <subcellularLocation>
        <location evidence="1">Cell inner membrane</location>
        <topology evidence="1">Multi-pass membrane protein</topology>
    </subcellularLocation>
</comment>
<dbReference type="NCBIfam" id="NF008558">
    <property type="entry name" value="PRK11498.1"/>
    <property type="match status" value="1"/>
</dbReference>
<dbReference type="RefSeq" id="WP_149354881.1">
    <property type="nucleotide sequence ID" value="NZ_BKBW01000002.1"/>
</dbReference>
<keyword evidence="11" id="KW-0973">c-di-GMP</keyword>
<evidence type="ECO:0000256" key="3">
    <source>
        <dbReference type="ARBA" id="ARBA00022519"/>
    </source>
</evidence>
<dbReference type="InterPro" id="IPR003919">
    <property type="entry name" value="Cell_synth_A"/>
</dbReference>
<dbReference type="Proteomes" id="UP000323105">
    <property type="component" value="Unassembled WGS sequence"/>
</dbReference>
<reference evidence="14 15" key="1">
    <citation type="journal article" date="2019" name="Microbiol. Resour. Announc.">
        <title>Draft Genome Sequence of Comamonas testosteroni TA441, a Bacterium That Has a Cryptic Phenol Degradation Gene Cluster.</title>
        <authorList>
            <person name="Arai H."/>
            <person name="Ishii M."/>
        </authorList>
    </citation>
    <scope>NUCLEOTIDE SEQUENCE [LARGE SCALE GENOMIC DNA]</scope>
    <source>
        <strain evidence="14 15">TA441</strain>
    </source>
</reference>
<evidence type="ECO:0000313" key="15">
    <source>
        <dbReference type="Proteomes" id="UP000323105"/>
    </source>
</evidence>
<evidence type="ECO:0000256" key="1">
    <source>
        <dbReference type="ARBA" id="ARBA00004429"/>
    </source>
</evidence>
<feature type="transmembrane region" description="Helical" evidence="11">
    <location>
        <begin position="650"/>
        <end position="670"/>
    </location>
</feature>
<feature type="transmembrane region" description="Helical" evidence="11">
    <location>
        <begin position="533"/>
        <end position="551"/>
    </location>
</feature>
<sequence length="861" mass="96480">MNPLHFSALWLANQLQVEQPAQWSSWARRLFVLPRRTQAWMPLTSAQVPDPLQWLAHQLQLDSGASPQQWLLALFLRPNPSGRQGGMQLENLLTAVLLPIFQALAWIWSGVWLLLRPLLLILSWPIRMAMRSAERVASRIDSDAFGRQADSLLHPLFAIPGMRWVVLGAGAAVTAVVMTTPLSWAGQLLFLIIIWLLSLVLRKLPGRFPSLALSTLSLMAMGRYAWWRMNNTLQFDSPLEAALGYGLLAAEAYTWLIVILGFIQTAWPLQRKPAPLSGSPSSWPTVDVFIPTYNEPLSVVRPTVLAAMALDWPEDQLKVYILDDGRREEFRDFASQLGVGYISRTDNRHAKAGNLNHALALTHGDLVAIFDCDHIPTRSFLKTAGGWFQRDPLCAMLQTPHHFFSPDPFERNLGTFRRVPNEGALFYGLIQDGNDFWNATFFCGSCAVLRRGPLLEVGGIAVETVTEDAHTALKLHSKGYNTAYINETQAAGLATESLSAHIGQRIRWARGMAQIFRLDNPFLKAGLSLWQRICYANAMLHFFFGLPRLVFLTAPMAYLFFELHIINTNALLLMLYVLPYILQTNIANAHVQGKFRHTFWAEVYETVLAWYIALPTTVALLSPRHGKFNVTAKGGLVTHSYFDWAISRPYTVLVLLNITAFLVGVWRLAYANSDEPLTVLLNMVWTAYSIFMLGTALGVATESKQVRRMHRVASELPATLYLPSGHVLKTNCTDFSMSGLGLQAAPGLILPPDSNLDVGLWFDQRECVFPARVITCHANGAIGLEFGELNKSQQIQLVQCTFARPAAWREWSNEHDTDKPLQGLFELGILGLHGYRKFWRSLVADMRSARQSLLTSSKSTP</sequence>
<keyword evidence="5 11" id="KW-0808">Transferase</keyword>
<dbReference type="AlphaFoldDB" id="A0A5A7MB20"/>
<evidence type="ECO:0000259" key="13">
    <source>
        <dbReference type="Pfam" id="PF07238"/>
    </source>
</evidence>
<dbReference type="Gene3D" id="2.40.10.220">
    <property type="entry name" value="predicted glycosyltransferase like domains"/>
    <property type="match status" value="1"/>
</dbReference>
<dbReference type="GO" id="GO:0035438">
    <property type="term" value="F:cyclic-di-GMP binding"/>
    <property type="evidence" value="ECO:0007669"/>
    <property type="project" value="InterPro"/>
</dbReference>
<evidence type="ECO:0000259" key="12">
    <source>
        <dbReference type="Pfam" id="PF00535"/>
    </source>
</evidence>
<dbReference type="PANTHER" id="PTHR43867">
    <property type="entry name" value="CELLULOSE SYNTHASE CATALYTIC SUBUNIT A [UDP-FORMING]"/>
    <property type="match status" value="1"/>
</dbReference>
<feature type="transmembrane region" description="Helical" evidence="11">
    <location>
        <begin position="682"/>
        <end position="701"/>
    </location>
</feature>
<keyword evidence="9 11" id="KW-0472">Membrane</keyword>
<dbReference type="SUPFAM" id="SSF53448">
    <property type="entry name" value="Nucleotide-diphospho-sugar transferases"/>
    <property type="match status" value="1"/>
</dbReference>
<dbReference type="InterPro" id="IPR009875">
    <property type="entry name" value="PilZ_domain"/>
</dbReference>
<evidence type="ECO:0000256" key="4">
    <source>
        <dbReference type="ARBA" id="ARBA00022676"/>
    </source>
</evidence>
<dbReference type="UniPathway" id="UPA00694"/>
<comment type="caution">
    <text evidence="14">The sequence shown here is derived from an EMBL/GenBank/DDBJ whole genome shotgun (WGS) entry which is preliminary data.</text>
</comment>
<comment type="function">
    <text evidence="11">Catalytic subunit of cellulose synthase. It polymerizes uridine 5'-diphosphate glucose to cellulose.</text>
</comment>
<dbReference type="Gene3D" id="3.90.550.10">
    <property type="entry name" value="Spore Coat Polysaccharide Biosynthesis Protein SpsA, Chain A"/>
    <property type="match status" value="1"/>
</dbReference>
<keyword evidence="2 11" id="KW-1003">Cell membrane</keyword>
<feature type="transmembrane region" description="Helical" evidence="11">
    <location>
        <begin position="208"/>
        <end position="227"/>
    </location>
</feature>
<dbReference type="GO" id="GO:0005886">
    <property type="term" value="C:plasma membrane"/>
    <property type="evidence" value="ECO:0007669"/>
    <property type="project" value="UniProtKB-SubCell"/>
</dbReference>
<dbReference type="GO" id="GO:0030244">
    <property type="term" value="P:cellulose biosynthetic process"/>
    <property type="evidence" value="ECO:0007669"/>
    <property type="project" value="UniProtKB-KW"/>
</dbReference>
<dbReference type="PRINTS" id="PR01439">
    <property type="entry name" value="CELLSNTHASEA"/>
</dbReference>
<keyword evidence="8 11" id="KW-1133">Transmembrane helix</keyword>
<accession>A0A5A7MB20</accession>
<dbReference type="PANTHER" id="PTHR43867:SF2">
    <property type="entry name" value="CELLULOSE SYNTHASE CATALYTIC SUBUNIT A [UDP-FORMING]"/>
    <property type="match status" value="1"/>
</dbReference>
<feature type="transmembrane region" description="Helical" evidence="11">
    <location>
        <begin position="184"/>
        <end position="201"/>
    </location>
</feature>
<evidence type="ECO:0000256" key="6">
    <source>
        <dbReference type="ARBA" id="ARBA00022692"/>
    </source>
</evidence>
<keyword evidence="6 11" id="KW-0812">Transmembrane</keyword>
<dbReference type="Pfam" id="PF00535">
    <property type="entry name" value="Glycos_transf_2"/>
    <property type="match status" value="1"/>
</dbReference>
<feature type="transmembrane region" description="Helical" evidence="11">
    <location>
        <begin position="242"/>
        <end position="263"/>
    </location>
</feature>
<dbReference type="GO" id="GO:0006011">
    <property type="term" value="P:UDP-alpha-D-glucose metabolic process"/>
    <property type="evidence" value="ECO:0007669"/>
    <property type="project" value="InterPro"/>
</dbReference>
<dbReference type="InterPro" id="IPR029044">
    <property type="entry name" value="Nucleotide-diphossugar_trans"/>
</dbReference>
<dbReference type="InterPro" id="IPR050321">
    <property type="entry name" value="Glycosyltr_2/OpgH_subfam"/>
</dbReference>
<evidence type="ECO:0000256" key="11">
    <source>
        <dbReference type="RuleBase" id="RU365020"/>
    </source>
</evidence>
<evidence type="ECO:0000256" key="8">
    <source>
        <dbReference type="ARBA" id="ARBA00022989"/>
    </source>
</evidence>
<comment type="pathway">
    <text evidence="11">Glycan metabolism; bacterial cellulose biosynthesis.</text>
</comment>
<name>A0A5A7MB20_COMTE</name>
<dbReference type="EMBL" id="BKBW01000002">
    <property type="protein sequence ID" value="GEQ74151.1"/>
    <property type="molecule type" value="Genomic_DNA"/>
</dbReference>
<keyword evidence="7 11" id="KW-0135">Cellulose biosynthesis</keyword>
<dbReference type="GO" id="GO:0016760">
    <property type="term" value="F:cellulose synthase (UDP-forming) activity"/>
    <property type="evidence" value="ECO:0007669"/>
    <property type="project" value="UniProtKB-EC"/>
</dbReference>
<comment type="cofactor">
    <cofactor evidence="11">
        <name>Mg(2+)</name>
        <dbReference type="ChEBI" id="CHEBI:18420"/>
    </cofactor>
</comment>
<comment type="catalytic activity">
    <reaction evidence="10 11">
        <text>[(1-&gt;4)-beta-D-glucosyl](n) + UDP-alpha-D-glucose = [(1-&gt;4)-beta-D-glucosyl](n+1) + UDP + H(+)</text>
        <dbReference type="Rhea" id="RHEA:19929"/>
        <dbReference type="Rhea" id="RHEA-COMP:10033"/>
        <dbReference type="Rhea" id="RHEA-COMP:10034"/>
        <dbReference type="ChEBI" id="CHEBI:15378"/>
        <dbReference type="ChEBI" id="CHEBI:18246"/>
        <dbReference type="ChEBI" id="CHEBI:58223"/>
        <dbReference type="ChEBI" id="CHEBI:58885"/>
        <dbReference type="EC" id="2.4.1.12"/>
    </reaction>
</comment>
<feature type="domain" description="PilZ" evidence="13">
    <location>
        <begin position="705"/>
        <end position="802"/>
    </location>
</feature>
<feature type="transmembrane region" description="Helical" evidence="11">
    <location>
        <begin position="557"/>
        <end position="578"/>
    </location>
</feature>
<dbReference type="InterPro" id="IPR005150">
    <property type="entry name" value="Cellulose_synth"/>
</dbReference>
<gene>
    <name evidence="14" type="primary">bcsA</name>
    <name evidence="14" type="ORF">CTTA_1156</name>
</gene>
<evidence type="ECO:0000313" key="14">
    <source>
        <dbReference type="EMBL" id="GEQ74151.1"/>
    </source>
</evidence>
<evidence type="ECO:0000256" key="7">
    <source>
        <dbReference type="ARBA" id="ARBA00022916"/>
    </source>
</evidence>
<evidence type="ECO:0000256" key="10">
    <source>
        <dbReference type="ARBA" id="ARBA00048682"/>
    </source>
</evidence>
<keyword evidence="4 11" id="KW-0328">Glycosyltransferase</keyword>
<feature type="transmembrane region" description="Helical" evidence="11">
    <location>
        <begin position="151"/>
        <end position="178"/>
    </location>
</feature>
<dbReference type="InterPro" id="IPR001173">
    <property type="entry name" value="Glyco_trans_2-like"/>
</dbReference>
<keyword evidence="3 11" id="KW-0997">Cell inner membrane</keyword>
<protein>
    <recommendedName>
        <fullName evidence="11">Cellulose synthase catalytic subunit [UDP-forming]</fullName>
        <ecNumber evidence="11">2.4.1.12</ecNumber>
    </recommendedName>
</protein>
<organism evidence="14 15">
    <name type="scientific">Comamonas testosteroni</name>
    <name type="common">Pseudomonas testosteroni</name>
    <dbReference type="NCBI Taxonomy" id="285"/>
    <lineage>
        <taxon>Bacteria</taxon>
        <taxon>Pseudomonadati</taxon>
        <taxon>Pseudomonadota</taxon>
        <taxon>Betaproteobacteria</taxon>
        <taxon>Burkholderiales</taxon>
        <taxon>Comamonadaceae</taxon>
        <taxon>Comamonas</taxon>
    </lineage>
</organism>
<dbReference type="Pfam" id="PF03552">
    <property type="entry name" value="Cellulose_synt"/>
    <property type="match status" value="1"/>
</dbReference>
<evidence type="ECO:0000256" key="2">
    <source>
        <dbReference type="ARBA" id="ARBA00022475"/>
    </source>
</evidence>
<dbReference type="Pfam" id="PF07238">
    <property type="entry name" value="PilZ"/>
    <property type="match status" value="1"/>
</dbReference>
<feature type="transmembrane region" description="Helical" evidence="11">
    <location>
        <begin position="114"/>
        <end position="130"/>
    </location>
</feature>
<proteinExistence type="predicted"/>
<feature type="domain" description="Glycosyltransferase 2-like" evidence="12">
    <location>
        <begin position="288"/>
        <end position="455"/>
    </location>
</feature>
<evidence type="ECO:0000256" key="9">
    <source>
        <dbReference type="ARBA" id="ARBA00023136"/>
    </source>
</evidence>
<dbReference type="CDD" id="cd06421">
    <property type="entry name" value="CESA_CelA_like"/>
    <property type="match status" value="1"/>
</dbReference>
<evidence type="ECO:0000256" key="5">
    <source>
        <dbReference type="ARBA" id="ARBA00022679"/>
    </source>
</evidence>